<evidence type="ECO:0000313" key="3">
    <source>
        <dbReference type="Proteomes" id="UP000826271"/>
    </source>
</evidence>
<reference evidence="2" key="1">
    <citation type="submission" date="2019-10" db="EMBL/GenBank/DDBJ databases">
        <authorList>
            <person name="Zhang R."/>
            <person name="Pan Y."/>
            <person name="Wang J."/>
            <person name="Ma R."/>
            <person name="Yu S."/>
        </authorList>
    </citation>
    <scope>NUCLEOTIDE SEQUENCE</scope>
    <source>
        <strain evidence="2">LA-IB0</strain>
        <tissue evidence="2">Leaf</tissue>
    </source>
</reference>
<dbReference type="AlphaFoldDB" id="A0AAV6XG21"/>
<dbReference type="InterPro" id="IPR050942">
    <property type="entry name" value="F-box_BR-signaling"/>
</dbReference>
<dbReference type="PANTHER" id="PTHR44259:SF114">
    <property type="entry name" value="OS06G0707300 PROTEIN"/>
    <property type="match status" value="1"/>
</dbReference>
<evidence type="ECO:0000313" key="2">
    <source>
        <dbReference type="EMBL" id="KAG8378015.1"/>
    </source>
</evidence>
<sequence length="387" mass="44102">MSTVDWSDLPPELLQTIATNLQTLADYIRFRAVCQNWLAAAPITTRHLPREFPWLMLPLSRSSNRRGFFNPLTKNLHRLILPEASHSRRRAGSSHGWLILIDESPSIFLINPLTRGKITLPPLSSFPNVTRFDFYSVGREYTLRSPENEVYYCNLRGMRDSFIKKVIVSHNPRHESEFFAFAILNRYENLAYCKSGDSSWKIIDQARRYSEDVIYFSGAVYAVDKIGSIAICDVNDCDQPTVKFINMVQQIGGDMQYLVDAMGDLLLVSRYIEFGIDIEHYIEVCKTVKFCVFRLNWSAREWESVTSLKDKVLFLGGNSSFAVLASDYPGCEGNRIYYTDDYSGGNYDGIAGDHDVGVYNLADGSVEVLPCYPQNSHWPIWVTPSLC</sequence>
<comment type="caution">
    <text evidence="2">The sequence shown here is derived from an EMBL/GenBank/DDBJ whole genome shotgun (WGS) entry which is preliminary data.</text>
</comment>
<accession>A0AAV6XG21</accession>
<dbReference type="Proteomes" id="UP000826271">
    <property type="component" value="Unassembled WGS sequence"/>
</dbReference>
<dbReference type="SUPFAM" id="SSF81383">
    <property type="entry name" value="F-box domain"/>
    <property type="match status" value="1"/>
</dbReference>
<organism evidence="2 3">
    <name type="scientific">Buddleja alternifolia</name>
    <dbReference type="NCBI Taxonomy" id="168488"/>
    <lineage>
        <taxon>Eukaryota</taxon>
        <taxon>Viridiplantae</taxon>
        <taxon>Streptophyta</taxon>
        <taxon>Embryophyta</taxon>
        <taxon>Tracheophyta</taxon>
        <taxon>Spermatophyta</taxon>
        <taxon>Magnoliopsida</taxon>
        <taxon>eudicotyledons</taxon>
        <taxon>Gunneridae</taxon>
        <taxon>Pentapetalae</taxon>
        <taxon>asterids</taxon>
        <taxon>lamiids</taxon>
        <taxon>Lamiales</taxon>
        <taxon>Scrophulariaceae</taxon>
        <taxon>Buddlejeae</taxon>
        <taxon>Buddleja</taxon>
    </lineage>
</organism>
<gene>
    <name evidence="2" type="ORF">BUALT_Bualt08G0094100</name>
</gene>
<evidence type="ECO:0000259" key="1">
    <source>
        <dbReference type="Pfam" id="PF03478"/>
    </source>
</evidence>
<dbReference type="InterPro" id="IPR036047">
    <property type="entry name" value="F-box-like_dom_sf"/>
</dbReference>
<dbReference type="PANTHER" id="PTHR44259">
    <property type="entry name" value="OS07G0183000 PROTEIN-RELATED"/>
    <property type="match status" value="1"/>
</dbReference>
<protein>
    <recommendedName>
        <fullName evidence="1">KIB1-4 beta-propeller domain-containing protein</fullName>
    </recommendedName>
</protein>
<dbReference type="InterPro" id="IPR005174">
    <property type="entry name" value="KIB1-4_b-propeller"/>
</dbReference>
<dbReference type="EMBL" id="WHWC01000008">
    <property type="protein sequence ID" value="KAG8378015.1"/>
    <property type="molecule type" value="Genomic_DNA"/>
</dbReference>
<name>A0AAV6XG21_9LAMI</name>
<proteinExistence type="predicted"/>
<feature type="domain" description="KIB1-4 beta-propeller" evidence="1">
    <location>
        <begin position="68"/>
        <end position="360"/>
    </location>
</feature>
<keyword evidence="3" id="KW-1185">Reference proteome</keyword>
<dbReference type="Pfam" id="PF03478">
    <property type="entry name" value="Beta-prop_KIB1-4"/>
    <property type="match status" value="1"/>
</dbReference>
<dbReference type="Gene3D" id="1.20.1280.50">
    <property type="match status" value="1"/>
</dbReference>